<dbReference type="NCBIfam" id="TIGR03506">
    <property type="entry name" value="FlgEFG_subfam"/>
    <property type="match status" value="1"/>
</dbReference>
<evidence type="ECO:0000313" key="7">
    <source>
        <dbReference type="EMBL" id="SFI11873.1"/>
    </source>
</evidence>
<dbReference type="STRING" id="1114924.SAMN05216258_104352"/>
<keyword evidence="7" id="KW-0966">Cell projection</keyword>
<dbReference type="PANTHER" id="PTHR30435:SF1">
    <property type="entry name" value="FLAGELLAR HOOK PROTEIN FLGE"/>
    <property type="match status" value="1"/>
</dbReference>
<reference evidence="7 8" key="1">
    <citation type="submission" date="2016-10" db="EMBL/GenBank/DDBJ databases">
        <authorList>
            <person name="de Groot N.N."/>
        </authorList>
    </citation>
    <scope>NUCLEOTIDE SEQUENCE [LARGE SCALE GENOMIC DNA]</scope>
    <source>
        <strain evidence="7 8">CGMCC 1.11030</strain>
    </source>
</reference>
<dbReference type="SUPFAM" id="SSF117143">
    <property type="entry name" value="Flagellar hook protein flgE"/>
    <property type="match status" value="1"/>
</dbReference>
<organism evidence="7 8">
    <name type="scientific">Albimonas pacifica</name>
    <dbReference type="NCBI Taxonomy" id="1114924"/>
    <lineage>
        <taxon>Bacteria</taxon>
        <taxon>Pseudomonadati</taxon>
        <taxon>Pseudomonadota</taxon>
        <taxon>Alphaproteobacteria</taxon>
        <taxon>Rhodobacterales</taxon>
        <taxon>Paracoccaceae</taxon>
        <taxon>Albimonas</taxon>
    </lineage>
</organism>
<name>A0A1I3FKW8_9RHOB</name>
<dbReference type="AlphaFoldDB" id="A0A1I3FKW8"/>
<keyword evidence="7" id="KW-0969">Cilium</keyword>
<keyword evidence="8" id="KW-1185">Reference proteome</keyword>
<dbReference type="Pfam" id="PF00460">
    <property type="entry name" value="Flg_bb_rod"/>
    <property type="match status" value="1"/>
</dbReference>
<comment type="subcellular location">
    <subcellularLocation>
        <location evidence="1 4">Bacterial flagellum basal body</location>
    </subcellularLocation>
</comment>
<dbReference type="InterPro" id="IPR037925">
    <property type="entry name" value="FlgE/F/G-like"/>
</dbReference>
<proteinExistence type="inferred from homology"/>
<dbReference type="GO" id="GO:0009425">
    <property type="term" value="C:bacterial-type flagellum basal body"/>
    <property type="evidence" value="ECO:0007669"/>
    <property type="project" value="UniProtKB-SubCell"/>
</dbReference>
<evidence type="ECO:0000256" key="2">
    <source>
        <dbReference type="ARBA" id="ARBA00009677"/>
    </source>
</evidence>
<dbReference type="Gene3D" id="2.60.98.20">
    <property type="entry name" value="Flagellar hook protein FlgE"/>
    <property type="match status" value="1"/>
</dbReference>
<dbReference type="Pfam" id="PF06429">
    <property type="entry name" value="Flg_bbr_C"/>
    <property type="match status" value="1"/>
</dbReference>
<dbReference type="GO" id="GO:0009424">
    <property type="term" value="C:bacterial-type flagellum hook"/>
    <property type="evidence" value="ECO:0007669"/>
    <property type="project" value="TreeGrafter"/>
</dbReference>
<dbReference type="InterPro" id="IPR010930">
    <property type="entry name" value="Flg_bb/hook_C_dom"/>
</dbReference>
<dbReference type="EMBL" id="FOQH01000004">
    <property type="protein sequence ID" value="SFI11873.1"/>
    <property type="molecule type" value="Genomic_DNA"/>
</dbReference>
<evidence type="ECO:0000313" key="8">
    <source>
        <dbReference type="Proteomes" id="UP000199377"/>
    </source>
</evidence>
<evidence type="ECO:0000256" key="1">
    <source>
        <dbReference type="ARBA" id="ARBA00004117"/>
    </source>
</evidence>
<comment type="function">
    <text evidence="4">A flexible structure which links the flagellar filament to the drive apparatus in the basal body.</text>
</comment>
<keyword evidence="7" id="KW-0282">Flagellum</keyword>
<evidence type="ECO:0000256" key="3">
    <source>
        <dbReference type="ARBA" id="ARBA00023143"/>
    </source>
</evidence>
<keyword evidence="3 4" id="KW-0975">Bacterial flagellum</keyword>
<evidence type="ECO:0000259" key="6">
    <source>
        <dbReference type="Pfam" id="PF06429"/>
    </source>
</evidence>
<dbReference type="RefSeq" id="WP_092859638.1">
    <property type="nucleotide sequence ID" value="NZ_FOQH01000004.1"/>
</dbReference>
<feature type="domain" description="Flagellar basal-body/hook protein C-terminal" evidence="6">
    <location>
        <begin position="389"/>
        <end position="431"/>
    </location>
</feature>
<protein>
    <recommendedName>
        <fullName evidence="4">Flagellar hook protein FlgE</fullName>
    </recommendedName>
</protein>
<dbReference type="OrthoDB" id="8372879at2"/>
<sequence>MTISSSLNASVAGLNVNASRLAAISDNIANAGTYGYKRAQTEFSSLVVASGNGKYSAGGVTSTTTRAISAEGSIVSTENSLDMAVVGRGMLPVTPIDEIDAASPELRLKPTDSFTPDQNGVLISSSGFALLGWPLDQNEEPITQLRDSVTGLEPVSVAASRFVANATTFMDFGINLSAEDTRAGASGDPLSVPIEYFDNFGASETLTATFTPTVPASGASNEWTLTLDDSATAAGLNPIAEFTLTFDDTRGLGGALLDVTVVSGASYDAASGLASINLEGGPMDIQLGPYGANSSLTQLSAEFAPSSITKNGNRAGILTSIEVDADGYLVGIYDTGLSRKLFQIPVVDVPNPDGLAVKDGQTFTVTPQSGAFYLWDSGSGPAGILTGYALEGSTTDIAAELTSLIETQRAYSSNAKVVQTVDEMLQETTNIKR</sequence>
<dbReference type="InterPro" id="IPR020013">
    <property type="entry name" value="Flagellar_FlgE/F/G"/>
</dbReference>
<dbReference type="GO" id="GO:0005829">
    <property type="term" value="C:cytosol"/>
    <property type="evidence" value="ECO:0007669"/>
    <property type="project" value="TreeGrafter"/>
</dbReference>
<dbReference type="InterPro" id="IPR037058">
    <property type="entry name" value="Falgellar_hook_FlgE_sf"/>
</dbReference>
<dbReference type="InterPro" id="IPR001444">
    <property type="entry name" value="Flag_bb_rod_N"/>
</dbReference>
<feature type="domain" description="Flagellar basal body rod protein N-terminal" evidence="5">
    <location>
        <begin position="7"/>
        <end position="37"/>
    </location>
</feature>
<evidence type="ECO:0000256" key="4">
    <source>
        <dbReference type="RuleBase" id="RU362116"/>
    </source>
</evidence>
<gene>
    <name evidence="7" type="ORF">SAMN05216258_104352</name>
</gene>
<accession>A0A1I3FKW8</accession>
<dbReference type="PANTHER" id="PTHR30435">
    <property type="entry name" value="FLAGELLAR PROTEIN"/>
    <property type="match status" value="1"/>
</dbReference>
<dbReference type="Proteomes" id="UP000199377">
    <property type="component" value="Unassembled WGS sequence"/>
</dbReference>
<comment type="similarity">
    <text evidence="2 4">Belongs to the flagella basal body rod proteins family.</text>
</comment>
<dbReference type="GO" id="GO:0071978">
    <property type="term" value="P:bacterial-type flagellum-dependent swarming motility"/>
    <property type="evidence" value="ECO:0007669"/>
    <property type="project" value="TreeGrafter"/>
</dbReference>
<evidence type="ECO:0000259" key="5">
    <source>
        <dbReference type="Pfam" id="PF00460"/>
    </source>
</evidence>